<evidence type="ECO:0000313" key="3">
    <source>
        <dbReference type="Proteomes" id="UP000019277"/>
    </source>
</evidence>
<organism evidence="2 3">
    <name type="scientific">Actinokineospora spheciospongiae</name>
    <dbReference type="NCBI Taxonomy" id="909613"/>
    <lineage>
        <taxon>Bacteria</taxon>
        <taxon>Bacillati</taxon>
        <taxon>Actinomycetota</taxon>
        <taxon>Actinomycetes</taxon>
        <taxon>Pseudonocardiales</taxon>
        <taxon>Pseudonocardiaceae</taxon>
        <taxon>Actinokineospora</taxon>
    </lineage>
</organism>
<gene>
    <name evidence="2" type="ORF">UO65_3023</name>
</gene>
<dbReference type="AlphaFoldDB" id="W7IL91"/>
<accession>A0A8E2X1F6</accession>
<comment type="caution">
    <text evidence="2">The sequence shown here is derived from an EMBL/GenBank/DDBJ whole genome shotgun (WGS) entry which is preliminary data.</text>
</comment>
<dbReference type="Proteomes" id="UP000019277">
    <property type="component" value="Unassembled WGS sequence"/>
</dbReference>
<protein>
    <submittedName>
        <fullName evidence="2">Uncharacterized protein</fullName>
    </submittedName>
</protein>
<reference evidence="2 3" key="1">
    <citation type="journal article" date="2014" name="Genome Announc.">
        <title>Draft Genome Sequence of the Antitrypanosomally Active Sponge-Associated Bacterium Actinokineospora sp. Strain EG49.</title>
        <authorList>
            <person name="Harjes J."/>
            <person name="Ryu T."/>
            <person name="Abdelmohsen U.R."/>
            <person name="Moitinho-Silva L."/>
            <person name="Horn H."/>
            <person name="Ravasi T."/>
            <person name="Hentschel U."/>
        </authorList>
    </citation>
    <scope>NUCLEOTIDE SEQUENCE [LARGE SCALE GENOMIC DNA]</scope>
    <source>
        <strain evidence="2 3">EG49</strain>
    </source>
</reference>
<evidence type="ECO:0000256" key="1">
    <source>
        <dbReference type="SAM" id="MobiDB-lite"/>
    </source>
</evidence>
<feature type="region of interest" description="Disordered" evidence="1">
    <location>
        <begin position="39"/>
        <end position="65"/>
    </location>
</feature>
<dbReference type="STRING" id="909613.UO65_3023"/>
<dbReference type="RefSeq" id="WP_035282944.1">
    <property type="nucleotide sequence ID" value="NZ_AYXG01000103.1"/>
</dbReference>
<accession>W7IL91</accession>
<dbReference type="EMBL" id="AYXG01000103">
    <property type="protein sequence ID" value="EWC61665.1"/>
    <property type="molecule type" value="Genomic_DNA"/>
</dbReference>
<name>W7IL91_9PSEU</name>
<proteinExistence type="predicted"/>
<sequence>MTDPRERAARREFVRRAHPDVGGDHDEFVTGLARLRAAAADQSDPDGRRWDGPVVGDTRPGGVRGLTDRVRRWHSRRFRKPRVR</sequence>
<dbReference type="eggNOG" id="ENOG502ZG9R">
    <property type="taxonomic scope" value="Bacteria"/>
</dbReference>
<evidence type="ECO:0000313" key="2">
    <source>
        <dbReference type="EMBL" id="EWC61665.1"/>
    </source>
</evidence>
<keyword evidence="3" id="KW-1185">Reference proteome</keyword>
<dbReference type="OrthoDB" id="5198651at2"/>